<dbReference type="InterPro" id="IPR018356">
    <property type="entry name" value="Tscrpt_reg_HTH_DeoR_CS"/>
</dbReference>
<dbReference type="Gene3D" id="1.10.10.10">
    <property type="entry name" value="Winged helix-like DNA-binding domain superfamily/Winged helix DNA-binding domain"/>
    <property type="match status" value="1"/>
</dbReference>
<evidence type="ECO:0000256" key="1">
    <source>
        <dbReference type="ARBA" id="ARBA00023015"/>
    </source>
</evidence>
<protein>
    <submittedName>
        <fullName evidence="5">Predicted DNA-binding transcriptional regulator YafY, contains an HTH and WYL domains</fullName>
    </submittedName>
</protein>
<dbReference type="SUPFAM" id="SSF46785">
    <property type="entry name" value="Winged helix' DNA-binding domain"/>
    <property type="match status" value="1"/>
</dbReference>
<dbReference type="InterPro" id="IPR036390">
    <property type="entry name" value="WH_DNA-bd_sf"/>
</dbReference>
<dbReference type="InterPro" id="IPR057727">
    <property type="entry name" value="WCX_dom"/>
</dbReference>
<sequence length="314" mass="34872">MLETSARLLRLLALLQSRRDWQGSELADELRISPRTVRRDIDRLRELGYPVNATTGSFGGYRLGAGAELPPLLLDDNEAVAVAAALRTTPVTGLEEISLRALLKLEQVLPSRLRHRVSALEHVEQVPRVHQAPAVDPELLSTLAAVCRDSDTIRFDYTAHDGTPTRRRTEPHRLVSWGLRWYLVAWDLDRADWRSFRVDRISPPAPPFGPRFAPREIDATTYVATRVGSAIWRFHARVLIHAPAADVTARITPSVGTVTPTGDTTCVLETGSDSVENLAVWIGMLGFDFEVTSPPELVAHVRTLAARYARAVQD</sequence>
<dbReference type="PANTHER" id="PTHR34580">
    <property type="match status" value="1"/>
</dbReference>
<name>A0A1G7W6U2_9PSEU</name>
<dbReference type="PROSITE" id="PS00894">
    <property type="entry name" value="HTH_DEOR_1"/>
    <property type="match status" value="1"/>
</dbReference>
<evidence type="ECO:0000256" key="3">
    <source>
        <dbReference type="ARBA" id="ARBA00023163"/>
    </source>
</evidence>
<dbReference type="PROSITE" id="PS51000">
    <property type="entry name" value="HTH_DEOR_2"/>
    <property type="match status" value="1"/>
</dbReference>
<dbReference type="PANTHER" id="PTHR34580:SF3">
    <property type="entry name" value="PROTEIN PAFB"/>
    <property type="match status" value="1"/>
</dbReference>
<dbReference type="Pfam" id="PF08279">
    <property type="entry name" value="HTH_11"/>
    <property type="match status" value="1"/>
</dbReference>
<keyword evidence="1" id="KW-0805">Transcription regulation</keyword>
<dbReference type="GO" id="GO:0003700">
    <property type="term" value="F:DNA-binding transcription factor activity"/>
    <property type="evidence" value="ECO:0007669"/>
    <property type="project" value="InterPro"/>
</dbReference>
<dbReference type="PROSITE" id="PS52050">
    <property type="entry name" value="WYL"/>
    <property type="match status" value="1"/>
</dbReference>
<dbReference type="InterPro" id="IPR036388">
    <property type="entry name" value="WH-like_DNA-bd_sf"/>
</dbReference>
<dbReference type="STRING" id="200378.SAMN05216553_110193"/>
<keyword evidence="6" id="KW-1185">Reference proteome</keyword>
<dbReference type="InterPro" id="IPR051534">
    <property type="entry name" value="CBASS_pafABC_assoc_protein"/>
</dbReference>
<organism evidence="5 6">
    <name type="scientific">Lentzea fradiae</name>
    <dbReference type="NCBI Taxonomy" id="200378"/>
    <lineage>
        <taxon>Bacteria</taxon>
        <taxon>Bacillati</taxon>
        <taxon>Actinomycetota</taxon>
        <taxon>Actinomycetes</taxon>
        <taxon>Pseudonocardiales</taxon>
        <taxon>Pseudonocardiaceae</taxon>
        <taxon>Lentzea</taxon>
    </lineage>
</organism>
<gene>
    <name evidence="5" type="ORF">SAMN05216553_110193</name>
</gene>
<evidence type="ECO:0000259" key="4">
    <source>
        <dbReference type="PROSITE" id="PS51000"/>
    </source>
</evidence>
<dbReference type="EMBL" id="FNCC01000010">
    <property type="protein sequence ID" value="SDG67653.1"/>
    <property type="molecule type" value="Genomic_DNA"/>
</dbReference>
<dbReference type="InterPro" id="IPR001034">
    <property type="entry name" value="DeoR_HTH"/>
</dbReference>
<dbReference type="Pfam" id="PF13280">
    <property type="entry name" value="WYL"/>
    <property type="match status" value="1"/>
</dbReference>
<keyword evidence="2 5" id="KW-0238">DNA-binding</keyword>
<dbReference type="Proteomes" id="UP000199623">
    <property type="component" value="Unassembled WGS sequence"/>
</dbReference>
<evidence type="ECO:0000313" key="6">
    <source>
        <dbReference type="Proteomes" id="UP000199623"/>
    </source>
</evidence>
<feature type="domain" description="HTH deoR-type" evidence="4">
    <location>
        <begin position="4"/>
        <end position="63"/>
    </location>
</feature>
<keyword evidence="3" id="KW-0804">Transcription</keyword>
<proteinExistence type="predicted"/>
<dbReference type="Pfam" id="PF25583">
    <property type="entry name" value="WCX"/>
    <property type="match status" value="1"/>
</dbReference>
<dbReference type="AlphaFoldDB" id="A0A1G7W6U2"/>
<accession>A0A1G7W6U2</accession>
<evidence type="ECO:0000256" key="2">
    <source>
        <dbReference type="ARBA" id="ARBA00023125"/>
    </source>
</evidence>
<dbReference type="GO" id="GO:0003677">
    <property type="term" value="F:DNA binding"/>
    <property type="evidence" value="ECO:0007669"/>
    <property type="project" value="UniProtKB-KW"/>
</dbReference>
<dbReference type="InterPro" id="IPR026881">
    <property type="entry name" value="WYL_dom"/>
</dbReference>
<evidence type="ECO:0000313" key="5">
    <source>
        <dbReference type="EMBL" id="SDG67653.1"/>
    </source>
</evidence>
<dbReference type="InterPro" id="IPR013196">
    <property type="entry name" value="HTH_11"/>
</dbReference>
<dbReference type="OrthoDB" id="3483912at2"/>
<reference evidence="6" key="1">
    <citation type="submission" date="2016-10" db="EMBL/GenBank/DDBJ databases">
        <authorList>
            <person name="Varghese N."/>
            <person name="Submissions S."/>
        </authorList>
    </citation>
    <scope>NUCLEOTIDE SEQUENCE [LARGE SCALE GENOMIC DNA]</scope>
    <source>
        <strain evidence="6">CGMCC 4.3506</strain>
    </source>
</reference>
<dbReference type="RefSeq" id="WP_090052505.1">
    <property type="nucleotide sequence ID" value="NZ_FNCC01000010.1"/>
</dbReference>